<feature type="region of interest" description="Disordered" evidence="1">
    <location>
        <begin position="75"/>
        <end position="131"/>
    </location>
</feature>
<reference evidence="2" key="1">
    <citation type="submission" date="2020-06" db="EMBL/GenBank/DDBJ databases">
        <authorList>
            <person name="Li T."/>
            <person name="Hu X."/>
            <person name="Zhang T."/>
            <person name="Song X."/>
            <person name="Zhang H."/>
            <person name="Dai N."/>
            <person name="Sheng W."/>
            <person name="Hou X."/>
            <person name="Wei L."/>
        </authorList>
    </citation>
    <scope>NUCLEOTIDE SEQUENCE</scope>
    <source>
        <strain evidence="2">G02</strain>
        <tissue evidence="2">Leaf</tissue>
    </source>
</reference>
<name>A0AAW2V2E8_SESRA</name>
<comment type="caution">
    <text evidence="2">The sequence shown here is derived from an EMBL/GenBank/DDBJ whole genome shotgun (WGS) entry which is preliminary data.</text>
</comment>
<sequence>MRAYNQVRRPISDPSLWPEMELEPANLLPPPLKTMPERPRRNIRREPRDKTNVTASERLFTLKCRLCGKFGHNKRTCETAPVRNRKSNKRKQVAQRNRNQPTGGTQKGSQPTVDTIALGSQDGAPAKASCSQPMPLDLDGFGGLSDEVLITTRDH</sequence>
<feature type="region of interest" description="Disordered" evidence="1">
    <location>
        <begin position="1"/>
        <end position="53"/>
    </location>
</feature>
<evidence type="ECO:0000256" key="1">
    <source>
        <dbReference type="SAM" id="MobiDB-lite"/>
    </source>
</evidence>
<dbReference type="AlphaFoldDB" id="A0AAW2V2E8"/>
<dbReference type="EMBL" id="JACGWJ010000004">
    <property type="protein sequence ID" value="KAL0423208.1"/>
    <property type="molecule type" value="Genomic_DNA"/>
</dbReference>
<accession>A0AAW2V2E8</accession>
<gene>
    <name evidence="2" type="ORF">Sradi_0855600</name>
</gene>
<protein>
    <recommendedName>
        <fullName evidence="3">CCHC-type domain-containing protein</fullName>
    </recommendedName>
</protein>
<feature type="compositionally biased region" description="Polar residues" evidence="1">
    <location>
        <begin position="94"/>
        <end position="113"/>
    </location>
</feature>
<organism evidence="2">
    <name type="scientific">Sesamum radiatum</name>
    <name type="common">Black benniseed</name>
    <dbReference type="NCBI Taxonomy" id="300843"/>
    <lineage>
        <taxon>Eukaryota</taxon>
        <taxon>Viridiplantae</taxon>
        <taxon>Streptophyta</taxon>
        <taxon>Embryophyta</taxon>
        <taxon>Tracheophyta</taxon>
        <taxon>Spermatophyta</taxon>
        <taxon>Magnoliopsida</taxon>
        <taxon>eudicotyledons</taxon>
        <taxon>Gunneridae</taxon>
        <taxon>Pentapetalae</taxon>
        <taxon>asterids</taxon>
        <taxon>lamiids</taxon>
        <taxon>Lamiales</taxon>
        <taxon>Pedaliaceae</taxon>
        <taxon>Sesamum</taxon>
    </lineage>
</organism>
<proteinExistence type="predicted"/>
<feature type="compositionally biased region" description="Basic and acidic residues" evidence="1">
    <location>
        <begin position="35"/>
        <end position="51"/>
    </location>
</feature>
<evidence type="ECO:0000313" key="2">
    <source>
        <dbReference type="EMBL" id="KAL0423208.1"/>
    </source>
</evidence>
<evidence type="ECO:0008006" key="3">
    <source>
        <dbReference type="Google" id="ProtNLM"/>
    </source>
</evidence>
<feature type="compositionally biased region" description="Basic residues" evidence="1">
    <location>
        <begin position="83"/>
        <end position="93"/>
    </location>
</feature>
<reference evidence="2" key="2">
    <citation type="journal article" date="2024" name="Plant">
        <title>Genomic evolution and insights into agronomic trait innovations of Sesamum species.</title>
        <authorList>
            <person name="Miao H."/>
            <person name="Wang L."/>
            <person name="Qu L."/>
            <person name="Liu H."/>
            <person name="Sun Y."/>
            <person name="Le M."/>
            <person name="Wang Q."/>
            <person name="Wei S."/>
            <person name="Zheng Y."/>
            <person name="Lin W."/>
            <person name="Duan Y."/>
            <person name="Cao H."/>
            <person name="Xiong S."/>
            <person name="Wang X."/>
            <person name="Wei L."/>
            <person name="Li C."/>
            <person name="Ma Q."/>
            <person name="Ju M."/>
            <person name="Zhao R."/>
            <person name="Li G."/>
            <person name="Mu C."/>
            <person name="Tian Q."/>
            <person name="Mei H."/>
            <person name="Zhang T."/>
            <person name="Gao T."/>
            <person name="Zhang H."/>
        </authorList>
    </citation>
    <scope>NUCLEOTIDE SEQUENCE</scope>
    <source>
        <strain evidence="2">G02</strain>
    </source>
</reference>